<name>W1PZT0_AMBTC</name>
<dbReference type="Pfam" id="PF00657">
    <property type="entry name" value="Lipase_GDSL"/>
    <property type="match status" value="1"/>
</dbReference>
<dbReference type="InterPro" id="IPR001087">
    <property type="entry name" value="GDSL"/>
</dbReference>
<dbReference type="eggNOG" id="ENOG502QSMM">
    <property type="taxonomic scope" value="Eukaryota"/>
</dbReference>
<evidence type="ECO:0000256" key="4">
    <source>
        <dbReference type="ARBA" id="ARBA00023180"/>
    </source>
</evidence>
<comment type="similarity">
    <text evidence="1">Belongs to the 'GDSL' lipolytic enzyme family.</text>
</comment>
<dbReference type="Proteomes" id="UP000017836">
    <property type="component" value="Unassembled WGS sequence"/>
</dbReference>
<dbReference type="PANTHER" id="PTHR22835:SF557">
    <property type="entry name" value="LIPASE_HYDROLASE FAMILY PROTEIN, PUTATIVE, EXPRESSED-RELATED"/>
    <property type="match status" value="1"/>
</dbReference>
<feature type="chain" id="PRO_5004807899" evidence="5">
    <location>
        <begin position="21"/>
        <end position="367"/>
    </location>
</feature>
<dbReference type="OrthoDB" id="1600564at2759"/>
<evidence type="ECO:0000313" key="6">
    <source>
        <dbReference type="EMBL" id="ERN13601.1"/>
    </source>
</evidence>
<keyword evidence="4" id="KW-0325">Glycoprotein</keyword>
<dbReference type="InterPro" id="IPR035669">
    <property type="entry name" value="SGNH_plant_lipase-like"/>
</dbReference>
<dbReference type="PANTHER" id="PTHR22835">
    <property type="entry name" value="ZINC FINGER FYVE DOMAIN CONTAINING PROTEIN"/>
    <property type="match status" value="1"/>
</dbReference>
<evidence type="ECO:0000256" key="5">
    <source>
        <dbReference type="SAM" id="SignalP"/>
    </source>
</evidence>
<proteinExistence type="inferred from homology"/>
<feature type="signal peptide" evidence="5">
    <location>
        <begin position="1"/>
        <end position="20"/>
    </location>
</feature>
<protein>
    <submittedName>
        <fullName evidence="6">Uncharacterized protein</fullName>
    </submittedName>
</protein>
<reference evidence="7" key="1">
    <citation type="journal article" date="2013" name="Science">
        <title>The Amborella genome and the evolution of flowering plants.</title>
        <authorList>
            <consortium name="Amborella Genome Project"/>
        </authorList>
    </citation>
    <scope>NUCLEOTIDE SEQUENCE [LARGE SCALE GENOMIC DNA]</scope>
</reference>
<dbReference type="Gramene" id="ERN13601">
    <property type="protein sequence ID" value="ERN13601"/>
    <property type="gene ID" value="AMTR_s00049p00054830"/>
</dbReference>
<evidence type="ECO:0000256" key="2">
    <source>
        <dbReference type="ARBA" id="ARBA00022729"/>
    </source>
</evidence>
<dbReference type="Gene3D" id="3.40.50.1110">
    <property type="entry name" value="SGNH hydrolase"/>
    <property type="match status" value="1"/>
</dbReference>
<keyword evidence="2 5" id="KW-0732">Signal</keyword>
<dbReference type="OMA" id="GAHRTIM"/>
<organism evidence="6 7">
    <name type="scientific">Amborella trichopoda</name>
    <dbReference type="NCBI Taxonomy" id="13333"/>
    <lineage>
        <taxon>Eukaryota</taxon>
        <taxon>Viridiplantae</taxon>
        <taxon>Streptophyta</taxon>
        <taxon>Embryophyta</taxon>
        <taxon>Tracheophyta</taxon>
        <taxon>Spermatophyta</taxon>
        <taxon>Magnoliopsida</taxon>
        <taxon>Amborellales</taxon>
        <taxon>Amborellaceae</taxon>
        <taxon>Amborella</taxon>
    </lineage>
</organism>
<evidence type="ECO:0000256" key="3">
    <source>
        <dbReference type="ARBA" id="ARBA00022801"/>
    </source>
</evidence>
<keyword evidence="7" id="KW-1185">Reference proteome</keyword>
<gene>
    <name evidence="6" type="ORF">AMTR_s00049p00054830</name>
</gene>
<evidence type="ECO:0000256" key="1">
    <source>
        <dbReference type="ARBA" id="ARBA00008668"/>
    </source>
</evidence>
<dbReference type="InterPro" id="IPR036514">
    <property type="entry name" value="SGNH_hydro_sf"/>
</dbReference>
<sequence length="367" mass="40533">MDRLLLLTLLITTTLPLSTSLPSFPQCFSKIYAFGDSYTDTGNAIPPRRPYGETFFQRPANRYSDGRLMLDFVAQSLGLPFVPAYLNNSADFKNGVNFAVAGSTALDSDFYSSRNLSISFLSPQSLQNQWNWFSQFLQAQCRGAHAKDGCIDDSILFWVGEIGANDYAYTAGTSVLPGTVRELAILNVARLVEGLIKKGAKYLVVQGLPSIGCLPLSMVLMSSTKDDIGCSAFADRQSQLHNSLLQTKLEELRQHYPNTVIIYADFSGAHRTIMQNPQAYGFTEPFKACCGVGGPYNFDLIATCWTDNVSPVTWQRASACPNPEKYVNWDGVHMTDALYRVVADLILNHGYSRPPFPELFSSKGCVN</sequence>
<dbReference type="GO" id="GO:0016788">
    <property type="term" value="F:hydrolase activity, acting on ester bonds"/>
    <property type="evidence" value="ECO:0007669"/>
    <property type="project" value="InterPro"/>
</dbReference>
<dbReference type="HOGENOM" id="CLU_015101_2_1_1"/>
<dbReference type="KEGG" id="atr:18441845"/>
<keyword evidence="3" id="KW-0378">Hydrolase</keyword>
<dbReference type="STRING" id="13333.W1PZT0"/>
<dbReference type="CDD" id="cd01837">
    <property type="entry name" value="SGNH_plant_lipase_like"/>
    <property type="match status" value="1"/>
</dbReference>
<dbReference type="AlphaFoldDB" id="W1PZT0"/>
<accession>W1PZT0</accession>
<evidence type="ECO:0000313" key="7">
    <source>
        <dbReference type="Proteomes" id="UP000017836"/>
    </source>
</evidence>
<dbReference type="EMBL" id="KI392567">
    <property type="protein sequence ID" value="ERN13601.1"/>
    <property type="molecule type" value="Genomic_DNA"/>
</dbReference>
<dbReference type="SUPFAM" id="SSF52266">
    <property type="entry name" value="SGNH hydrolase"/>
    <property type="match status" value="1"/>
</dbReference>